<keyword evidence="4" id="KW-1185">Reference proteome</keyword>
<feature type="transmembrane region" description="Helical" evidence="1">
    <location>
        <begin position="23"/>
        <end position="41"/>
    </location>
</feature>
<organism evidence="3 4">
    <name type="scientific">Haloarcula pellucida</name>
    <dbReference type="NCBI Taxonomy" id="1427151"/>
    <lineage>
        <taxon>Archaea</taxon>
        <taxon>Methanobacteriati</taxon>
        <taxon>Methanobacteriota</taxon>
        <taxon>Stenosarchaea group</taxon>
        <taxon>Halobacteria</taxon>
        <taxon>Halobacteriales</taxon>
        <taxon>Haloarculaceae</taxon>
        <taxon>Haloarcula</taxon>
    </lineage>
</organism>
<keyword evidence="1" id="KW-0812">Transmembrane</keyword>
<evidence type="ECO:0000313" key="3">
    <source>
        <dbReference type="EMBL" id="GGN95904.1"/>
    </source>
</evidence>
<accession>A0A830GLR9</accession>
<dbReference type="PANTHER" id="PTHR23521:SF3">
    <property type="entry name" value="MFS TRANSPORTER"/>
    <property type="match status" value="1"/>
</dbReference>
<dbReference type="PANTHER" id="PTHR23521">
    <property type="entry name" value="TRANSPORTER MFS SUPERFAMILY"/>
    <property type="match status" value="1"/>
</dbReference>
<dbReference type="Pfam" id="PF07690">
    <property type="entry name" value="MFS_1"/>
    <property type="match status" value="1"/>
</dbReference>
<reference evidence="3" key="2">
    <citation type="submission" date="2020-09" db="EMBL/GenBank/DDBJ databases">
        <authorList>
            <person name="Sun Q."/>
            <person name="Ohkuma M."/>
        </authorList>
    </citation>
    <scope>NUCLEOTIDE SEQUENCE</scope>
    <source>
        <strain evidence="3">JCM 17820</strain>
    </source>
</reference>
<dbReference type="InterPro" id="IPR011701">
    <property type="entry name" value="MFS"/>
</dbReference>
<feature type="transmembrane region" description="Helical" evidence="1">
    <location>
        <begin position="225"/>
        <end position="244"/>
    </location>
</feature>
<feature type="domain" description="Major facilitator superfamily (MFS) profile" evidence="2">
    <location>
        <begin position="23"/>
        <end position="409"/>
    </location>
</feature>
<dbReference type="Gene3D" id="1.20.1250.20">
    <property type="entry name" value="MFS general substrate transporter like domains"/>
    <property type="match status" value="2"/>
</dbReference>
<evidence type="ECO:0000259" key="2">
    <source>
        <dbReference type="PROSITE" id="PS50850"/>
    </source>
</evidence>
<keyword evidence="1" id="KW-1133">Transmembrane helix</keyword>
<feature type="transmembrane region" description="Helical" evidence="1">
    <location>
        <begin position="90"/>
        <end position="110"/>
    </location>
</feature>
<dbReference type="InterPro" id="IPR036259">
    <property type="entry name" value="MFS_trans_sf"/>
</dbReference>
<dbReference type="Proteomes" id="UP000605784">
    <property type="component" value="Unassembled WGS sequence"/>
</dbReference>
<dbReference type="AlphaFoldDB" id="A0A830GLR9"/>
<feature type="transmembrane region" description="Helical" evidence="1">
    <location>
        <begin position="61"/>
        <end position="83"/>
    </location>
</feature>
<evidence type="ECO:0000313" key="4">
    <source>
        <dbReference type="Proteomes" id="UP000605784"/>
    </source>
</evidence>
<dbReference type="PROSITE" id="PS50850">
    <property type="entry name" value="MFS"/>
    <property type="match status" value="1"/>
</dbReference>
<feature type="transmembrane region" description="Helical" evidence="1">
    <location>
        <begin position="383"/>
        <end position="402"/>
    </location>
</feature>
<feature type="transmembrane region" description="Helical" evidence="1">
    <location>
        <begin position="264"/>
        <end position="283"/>
    </location>
</feature>
<evidence type="ECO:0000256" key="1">
    <source>
        <dbReference type="SAM" id="Phobius"/>
    </source>
</evidence>
<name>A0A830GLR9_9EURY</name>
<sequence length="418" mass="42750">MTAETTDGAAVDTVPGTDGRWRMLALVGVAELLAMSLWFSASAVAPELTAQWNLTPTESALLTSAVQIGFVVGAVLSAALTLADAVPTRYLFAASAFLGAALTAALGIVVDSAGPAIVLRFLTGVSLAGVYPPGMKLVAGWFRGQRGLAIGTLVGALTLGSALPHLVRAVGGVGRPQFVLLVAAGLAAVGGLLVLGARPGPYQSPAAPFDPGAVRRILTDRPTMLANLGYFGHMWELYAVWTWIPVYLAASFATRESAYATPTLAALLAFGTIGIGSLGALVAGRLADGLGRTTVTGASMVVSGSFSVLAGVVFDAPLAVLVPFLAVWGFTIVADSAQFSACVTELAEESYVGTALTLQTAVGFLLTIGSIQLLPVVAEFVGWQWAFLPLVVGPIVGTLAMWRLRTLPAASALAGGNR</sequence>
<proteinExistence type="predicted"/>
<keyword evidence="1" id="KW-0472">Membrane</keyword>
<reference evidence="3" key="1">
    <citation type="journal article" date="2014" name="Int. J. Syst. Evol. Microbiol.">
        <title>Complete genome sequence of Corynebacterium casei LMG S-19264T (=DSM 44701T), isolated from a smear-ripened cheese.</title>
        <authorList>
            <consortium name="US DOE Joint Genome Institute (JGI-PGF)"/>
            <person name="Walter F."/>
            <person name="Albersmeier A."/>
            <person name="Kalinowski J."/>
            <person name="Ruckert C."/>
        </authorList>
    </citation>
    <scope>NUCLEOTIDE SEQUENCE</scope>
    <source>
        <strain evidence="3">JCM 17820</strain>
    </source>
</reference>
<dbReference type="RefSeq" id="WP_220639385.1">
    <property type="nucleotide sequence ID" value="NZ_BMOU01000004.1"/>
</dbReference>
<dbReference type="SUPFAM" id="SSF103473">
    <property type="entry name" value="MFS general substrate transporter"/>
    <property type="match status" value="1"/>
</dbReference>
<dbReference type="GO" id="GO:0005886">
    <property type="term" value="C:plasma membrane"/>
    <property type="evidence" value="ECO:0007669"/>
    <property type="project" value="TreeGrafter"/>
</dbReference>
<dbReference type="EMBL" id="BMOU01000004">
    <property type="protein sequence ID" value="GGN95904.1"/>
    <property type="molecule type" value="Genomic_DNA"/>
</dbReference>
<comment type="caution">
    <text evidence="3">The sequence shown here is derived from an EMBL/GenBank/DDBJ whole genome shotgun (WGS) entry which is preliminary data.</text>
</comment>
<dbReference type="InterPro" id="IPR020846">
    <property type="entry name" value="MFS_dom"/>
</dbReference>
<feature type="transmembrane region" description="Helical" evidence="1">
    <location>
        <begin position="178"/>
        <end position="197"/>
    </location>
</feature>
<feature type="transmembrane region" description="Helical" evidence="1">
    <location>
        <begin position="147"/>
        <end position="166"/>
    </location>
</feature>
<protein>
    <submittedName>
        <fullName evidence="3">MFS transporter</fullName>
    </submittedName>
</protein>
<dbReference type="GO" id="GO:0022857">
    <property type="term" value="F:transmembrane transporter activity"/>
    <property type="evidence" value="ECO:0007669"/>
    <property type="project" value="InterPro"/>
</dbReference>
<gene>
    <name evidence="3" type="ORF">GCM10009030_23550</name>
</gene>
<feature type="transmembrane region" description="Helical" evidence="1">
    <location>
        <begin position="351"/>
        <end position="371"/>
    </location>
</feature>